<dbReference type="OrthoDB" id="443682at2759"/>
<feature type="domain" description="MYND-type" evidence="4">
    <location>
        <begin position="10"/>
        <end position="51"/>
    </location>
</feature>
<sequence>MSARKDTGMCLACGKEAKLRCSACATKSHLDLFFCSKEHQSLVWPFHRLVCGERAHPFALPPFSQEEADLLLKRMKGAPVSPRFAELKKELFANLRIAPHDLSRLENFLNYIVGRGGQILPSTDSLTPASSIDNLIVDLRRFSYGWMTEEVADFSGVMDNMIEYFNYLYTTYTEKAPDLVADRWTSTFCHHLGATIPLSSHLMNVTKEGGRNCFNKREFRAVTMLDVQMTPGGTAAYQALQKALQATRSFLLTGETPQHKAFARAVLVELEAVDDGETAISAEWR</sequence>
<keyword evidence="6" id="KW-1185">Reference proteome</keyword>
<dbReference type="EMBL" id="PJQD01000035">
    <property type="protein sequence ID" value="POY73716.1"/>
    <property type="molecule type" value="Genomic_DNA"/>
</dbReference>
<evidence type="ECO:0000256" key="3">
    <source>
        <dbReference type="ARBA" id="ARBA00022833"/>
    </source>
</evidence>
<dbReference type="Proteomes" id="UP000237144">
    <property type="component" value="Unassembled WGS sequence"/>
</dbReference>
<reference evidence="5 6" key="1">
    <citation type="journal article" date="2018" name="Front. Microbiol.">
        <title>Prospects for Fungal Bioremediation of Acidic Radioactive Waste Sites: Characterization and Genome Sequence of Rhodotorula taiwanensis MD1149.</title>
        <authorList>
            <person name="Tkavc R."/>
            <person name="Matrosova V.Y."/>
            <person name="Grichenko O.E."/>
            <person name="Gostincar C."/>
            <person name="Volpe R.P."/>
            <person name="Klimenkova P."/>
            <person name="Gaidamakova E.K."/>
            <person name="Zhou C.E."/>
            <person name="Stewart B.J."/>
            <person name="Lyman M.G."/>
            <person name="Malfatti S.A."/>
            <person name="Rubinfeld B."/>
            <person name="Courtot M."/>
            <person name="Singh J."/>
            <person name="Dalgard C.L."/>
            <person name="Hamilton T."/>
            <person name="Frey K.G."/>
            <person name="Gunde-Cimerman N."/>
            <person name="Dugan L."/>
            <person name="Daly M.J."/>
        </authorList>
    </citation>
    <scope>NUCLEOTIDE SEQUENCE [LARGE SCALE GENOMIC DNA]</scope>
    <source>
        <strain evidence="5 6">MD1149</strain>
    </source>
</reference>
<organism evidence="5 6">
    <name type="scientific">Rhodotorula taiwanensis</name>
    <dbReference type="NCBI Taxonomy" id="741276"/>
    <lineage>
        <taxon>Eukaryota</taxon>
        <taxon>Fungi</taxon>
        <taxon>Dikarya</taxon>
        <taxon>Basidiomycota</taxon>
        <taxon>Pucciniomycotina</taxon>
        <taxon>Microbotryomycetes</taxon>
        <taxon>Sporidiobolales</taxon>
        <taxon>Sporidiobolaceae</taxon>
        <taxon>Rhodotorula</taxon>
    </lineage>
</organism>
<dbReference type="Gene3D" id="6.10.140.2220">
    <property type="match status" value="1"/>
</dbReference>
<dbReference type="AlphaFoldDB" id="A0A2S5BAC3"/>
<keyword evidence="3" id="KW-0862">Zinc</keyword>
<evidence type="ECO:0000259" key="4">
    <source>
        <dbReference type="Pfam" id="PF01753"/>
    </source>
</evidence>
<proteinExistence type="predicted"/>
<comment type="caution">
    <text evidence="5">The sequence shown here is derived from an EMBL/GenBank/DDBJ whole genome shotgun (WGS) entry which is preliminary data.</text>
</comment>
<evidence type="ECO:0000256" key="2">
    <source>
        <dbReference type="ARBA" id="ARBA00022771"/>
    </source>
</evidence>
<gene>
    <name evidence="5" type="ORF">BMF94_3254</name>
</gene>
<evidence type="ECO:0000256" key="1">
    <source>
        <dbReference type="ARBA" id="ARBA00022723"/>
    </source>
</evidence>
<accession>A0A2S5BAC3</accession>
<keyword evidence="2" id="KW-0863">Zinc-finger</keyword>
<dbReference type="SUPFAM" id="SSF144232">
    <property type="entry name" value="HIT/MYND zinc finger-like"/>
    <property type="match status" value="1"/>
</dbReference>
<dbReference type="GO" id="GO:0008270">
    <property type="term" value="F:zinc ion binding"/>
    <property type="evidence" value="ECO:0007669"/>
    <property type="project" value="UniProtKB-KW"/>
</dbReference>
<dbReference type="Pfam" id="PF01753">
    <property type="entry name" value="zf-MYND"/>
    <property type="match status" value="1"/>
</dbReference>
<protein>
    <recommendedName>
        <fullName evidence="4">MYND-type domain-containing protein</fullName>
    </recommendedName>
</protein>
<name>A0A2S5BAC3_9BASI</name>
<evidence type="ECO:0000313" key="5">
    <source>
        <dbReference type="EMBL" id="POY73716.1"/>
    </source>
</evidence>
<evidence type="ECO:0000313" key="6">
    <source>
        <dbReference type="Proteomes" id="UP000237144"/>
    </source>
</evidence>
<dbReference type="InterPro" id="IPR002893">
    <property type="entry name" value="Znf_MYND"/>
</dbReference>
<keyword evidence="1" id="KW-0479">Metal-binding</keyword>